<keyword evidence="1" id="KW-0472">Membrane</keyword>
<evidence type="ECO:0000256" key="1">
    <source>
        <dbReference type="SAM" id="Phobius"/>
    </source>
</evidence>
<accession>A0A4D7BH60</accession>
<organism evidence="2 3">
    <name type="scientific">Phreatobacter stygius</name>
    <dbReference type="NCBI Taxonomy" id="1940610"/>
    <lineage>
        <taxon>Bacteria</taxon>
        <taxon>Pseudomonadati</taxon>
        <taxon>Pseudomonadota</taxon>
        <taxon>Alphaproteobacteria</taxon>
        <taxon>Hyphomicrobiales</taxon>
        <taxon>Phreatobacteraceae</taxon>
        <taxon>Phreatobacter</taxon>
    </lineage>
</organism>
<dbReference type="EMBL" id="CP039690">
    <property type="protein sequence ID" value="QCI68486.1"/>
    <property type="molecule type" value="Genomic_DNA"/>
</dbReference>
<sequence length="132" mass="14371">MAATFSSTVRNQVQNARDMADDAMERASEAAARLQQDVDYLKRYLTTNASGMATAANDQLRNFGFGAEVVQQVAGTQASKLQRILFRQAARHPIGAIGVAALAGVLIGIYYARQAREPAPAAPYVRRRRSED</sequence>
<dbReference type="RefSeq" id="WP_136963905.1">
    <property type="nucleotide sequence ID" value="NZ_CP039690.1"/>
</dbReference>
<evidence type="ECO:0000313" key="2">
    <source>
        <dbReference type="EMBL" id="QCI68486.1"/>
    </source>
</evidence>
<keyword evidence="3" id="KW-1185">Reference proteome</keyword>
<keyword evidence="1" id="KW-0812">Transmembrane</keyword>
<keyword evidence="1" id="KW-1133">Transmembrane helix</keyword>
<feature type="transmembrane region" description="Helical" evidence="1">
    <location>
        <begin position="93"/>
        <end position="112"/>
    </location>
</feature>
<proteinExistence type="predicted"/>
<dbReference type="Proteomes" id="UP000298781">
    <property type="component" value="Chromosome"/>
</dbReference>
<reference evidence="2 3" key="1">
    <citation type="submission" date="2019-04" db="EMBL/GenBank/DDBJ databases">
        <title>Phreatobacter aquaticus sp. nov.</title>
        <authorList>
            <person name="Choi A."/>
        </authorList>
    </citation>
    <scope>NUCLEOTIDE SEQUENCE [LARGE SCALE GENOMIC DNA]</scope>
    <source>
        <strain evidence="2 3">KCTC 52518</strain>
    </source>
</reference>
<evidence type="ECO:0008006" key="4">
    <source>
        <dbReference type="Google" id="ProtNLM"/>
    </source>
</evidence>
<gene>
    <name evidence="2" type="ORF">E8M01_32225</name>
</gene>
<evidence type="ECO:0000313" key="3">
    <source>
        <dbReference type="Proteomes" id="UP000298781"/>
    </source>
</evidence>
<name>A0A4D7BH60_9HYPH</name>
<protein>
    <recommendedName>
        <fullName evidence="4">DUF883 family protein</fullName>
    </recommendedName>
</protein>
<dbReference type="KEGG" id="pstg:E8M01_32225"/>
<dbReference type="AlphaFoldDB" id="A0A4D7BH60"/>